<organism evidence="2 3">
    <name type="scientific">Bradyrhizobium lablabi</name>
    <dbReference type="NCBI Taxonomy" id="722472"/>
    <lineage>
        <taxon>Bacteria</taxon>
        <taxon>Pseudomonadati</taxon>
        <taxon>Pseudomonadota</taxon>
        <taxon>Alphaproteobacteria</taxon>
        <taxon>Hyphomicrobiales</taxon>
        <taxon>Nitrobacteraceae</taxon>
        <taxon>Bradyrhizobium</taxon>
    </lineage>
</organism>
<dbReference type="InterPro" id="IPR035959">
    <property type="entry name" value="RutC-like_sf"/>
</dbReference>
<evidence type="ECO:0000313" key="3">
    <source>
        <dbReference type="Proteomes" id="UP000051660"/>
    </source>
</evidence>
<name>A0A0R3MQ94_9BRAD</name>
<accession>A0A0R3MQ94</accession>
<dbReference type="Proteomes" id="UP000051660">
    <property type="component" value="Unassembled WGS sequence"/>
</dbReference>
<proteinExistence type="inferred from homology"/>
<dbReference type="AlphaFoldDB" id="A0A0R3MQ94"/>
<dbReference type="OrthoDB" id="9799840at2"/>
<dbReference type="SUPFAM" id="SSF55298">
    <property type="entry name" value="YjgF-like"/>
    <property type="match status" value="1"/>
</dbReference>
<evidence type="ECO:0000313" key="2">
    <source>
        <dbReference type="EMBL" id="KRR20165.1"/>
    </source>
</evidence>
<reference evidence="2 3" key="1">
    <citation type="submission" date="2014-03" db="EMBL/GenBank/DDBJ databases">
        <title>Bradyrhizobium valentinum sp. nov., isolated from effective nodules of Lupinus mariae-josephae, a lupine endemic of basic-lime soils in Eastern Spain.</title>
        <authorList>
            <person name="Duran D."/>
            <person name="Rey L."/>
            <person name="Navarro A."/>
            <person name="Busquets A."/>
            <person name="Imperial J."/>
            <person name="Ruiz-Argueso T."/>
        </authorList>
    </citation>
    <scope>NUCLEOTIDE SEQUENCE [LARGE SCALE GENOMIC DNA]</scope>
    <source>
        <strain evidence="2 3">CCBAU 23086</strain>
    </source>
</reference>
<sequence>MAGDIDYLEPQGMAAPGGHYSHAVRAGAFVFVSGQLPISASGARLADRDFQTQVRQALANLATALEAANSAVDKLIHVRVYVTDINDWPDFDKLYSEWIGVVRPARAVVPVPTLHYGFRVEIEAVAGIAQ</sequence>
<dbReference type="Gene3D" id="3.30.1330.40">
    <property type="entry name" value="RutC-like"/>
    <property type="match status" value="1"/>
</dbReference>
<comment type="similarity">
    <text evidence="1">Belongs to the RutC family.</text>
</comment>
<dbReference type="PANTHER" id="PTHR11803:SF58">
    <property type="entry name" value="PROTEIN HMF1-RELATED"/>
    <property type="match status" value="1"/>
</dbReference>
<dbReference type="Pfam" id="PF01042">
    <property type="entry name" value="Ribonuc_L-PSP"/>
    <property type="match status" value="1"/>
</dbReference>
<protein>
    <submittedName>
        <fullName evidence="2">Enamine deaminase RidA</fullName>
    </submittedName>
</protein>
<evidence type="ECO:0000256" key="1">
    <source>
        <dbReference type="ARBA" id="ARBA00010552"/>
    </source>
</evidence>
<dbReference type="PANTHER" id="PTHR11803">
    <property type="entry name" value="2-IMINOBUTANOATE/2-IMINOPROPANOATE DEAMINASE RIDA"/>
    <property type="match status" value="1"/>
</dbReference>
<dbReference type="CDD" id="cd00448">
    <property type="entry name" value="YjgF_YER057c_UK114_family"/>
    <property type="match status" value="1"/>
</dbReference>
<dbReference type="GO" id="GO:0005829">
    <property type="term" value="C:cytosol"/>
    <property type="evidence" value="ECO:0007669"/>
    <property type="project" value="TreeGrafter"/>
</dbReference>
<comment type="caution">
    <text evidence="2">The sequence shown here is derived from an EMBL/GenBank/DDBJ whole genome shotgun (WGS) entry which is preliminary data.</text>
</comment>
<gene>
    <name evidence="2" type="ORF">CQ14_23225</name>
</gene>
<dbReference type="RefSeq" id="WP_057860707.1">
    <property type="nucleotide sequence ID" value="NZ_LLYB01000090.1"/>
</dbReference>
<dbReference type="GO" id="GO:0019239">
    <property type="term" value="F:deaminase activity"/>
    <property type="evidence" value="ECO:0007669"/>
    <property type="project" value="TreeGrafter"/>
</dbReference>
<dbReference type="InterPro" id="IPR006175">
    <property type="entry name" value="YjgF/YER057c/UK114"/>
</dbReference>
<dbReference type="EMBL" id="LLYB01000090">
    <property type="protein sequence ID" value="KRR20165.1"/>
    <property type="molecule type" value="Genomic_DNA"/>
</dbReference>